<dbReference type="RefSeq" id="WP_253758243.1">
    <property type="nucleotide sequence ID" value="NZ_BAABKA010000005.1"/>
</dbReference>
<comment type="cofactor">
    <cofactor evidence="1">
        <name>Mg(2+)</name>
        <dbReference type="ChEBI" id="CHEBI:18420"/>
    </cofactor>
</comment>
<dbReference type="GO" id="GO:0016787">
    <property type="term" value="F:hydrolase activity"/>
    <property type="evidence" value="ECO:0007669"/>
    <property type="project" value="UniProtKB-KW"/>
</dbReference>
<evidence type="ECO:0000256" key="1">
    <source>
        <dbReference type="ARBA" id="ARBA00001946"/>
    </source>
</evidence>
<evidence type="ECO:0000256" key="3">
    <source>
        <dbReference type="ARBA" id="ARBA00022801"/>
    </source>
</evidence>
<accession>A0A9X2GWK9</accession>
<dbReference type="InterPro" id="IPR015797">
    <property type="entry name" value="NUDIX_hydrolase-like_dom_sf"/>
</dbReference>
<dbReference type="PROSITE" id="PS00893">
    <property type="entry name" value="NUDIX_BOX"/>
    <property type="match status" value="1"/>
</dbReference>
<name>A0A9X2GWK9_9ACTN</name>
<dbReference type="PROSITE" id="PS51462">
    <property type="entry name" value="NUDIX"/>
    <property type="match status" value="1"/>
</dbReference>
<dbReference type="EMBL" id="JAMZEB010000002">
    <property type="protein sequence ID" value="MCP2365172.1"/>
    <property type="molecule type" value="Genomic_DNA"/>
</dbReference>
<dbReference type="Pfam" id="PF00293">
    <property type="entry name" value="NUDIX"/>
    <property type="match status" value="1"/>
</dbReference>
<evidence type="ECO:0000259" key="6">
    <source>
        <dbReference type="PROSITE" id="PS51462"/>
    </source>
</evidence>
<dbReference type="PRINTS" id="PR00502">
    <property type="entry name" value="NUDIXFAMILY"/>
</dbReference>
<evidence type="ECO:0000256" key="2">
    <source>
        <dbReference type="ARBA" id="ARBA00005582"/>
    </source>
</evidence>
<evidence type="ECO:0000313" key="7">
    <source>
        <dbReference type="EMBL" id="MCP2365172.1"/>
    </source>
</evidence>
<evidence type="ECO:0000256" key="4">
    <source>
        <dbReference type="ARBA" id="ARBA00022842"/>
    </source>
</evidence>
<evidence type="ECO:0000256" key="5">
    <source>
        <dbReference type="RuleBase" id="RU003476"/>
    </source>
</evidence>
<comment type="caution">
    <text evidence="7">The sequence shown here is derived from an EMBL/GenBank/DDBJ whole genome shotgun (WGS) entry which is preliminary data.</text>
</comment>
<dbReference type="SUPFAM" id="SSF55811">
    <property type="entry name" value="Nudix"/>
    <property type="match status" value="1"/>
</dbReference>
<dbReference type="PANTHER" id="PTHR43046">
    <property type="entry name" value="GDP-MANNOSE MANNOSYL HYDROLASE"/>
    <property type="match status" value="1"/>
</dbReference>
<dbReference type="InterPro" id="IPR020084">
    <property type="entry name" value="NUDIX_hydrolase_CS"/>
</dbReference>
<sequence length="154" mass="16139">MRVDRVIGVGVVLVDPDGRVLLGERVKAGEPPSWCLPGGAVEPGESFEEAAVRELREETGIHDAGTPRVTAVVLDHPAGGVRVTAGVSMAAGAAAPVVTEPHVFRSWRWFSPDGLPEPLFEASARLLGAVEAGGRYRVAAGQPNSRSRTARNVA</sequence>
<dbReference type="Gene3D" id="3.90.79.10">
    <property type="entry name" value="Nucleoside Triphosphate Pyrophosphohydrolase"/>
    <property type="match status" value="1"/>
</dbReference>
<evidence type="ECO:0000313" key="8">
    <source>
        <dbReference type="Proteomes" id="UP001139648"/>
    </source>
</evidence>
<keyword evidence="8" id="KW-1185">Reference proteome</keyword>
<proteinExistence type="inferred from homology"/>
<gene>
    <name evidence="7" type="ORF">HD597_012192</name>
</gene>
<dbReference type="InterPro" id="IPR020476">
    <property type="entry name" value="Nudix_hydrolase"/>
</dbReference>
<organism evidence="7 8">
    <name type="scientific">Nonomuraea thailandensis</name>
    <dbReference type="NCBI Taxonomy" id="1188745"/>
    <lineage>
        <taxon>Bacteria</taxon>
        <taxon>Bacillati</taxon>
        <taxon>Actinomycetota</taxon>
        <taxon>Actinomycetes</taxon>
        <taxon>Streptosporangiales</taxon>
        <taxon>Streptosporangiaceae</taxon>
        <taxon>Nonomuraea</taxon>
    </lineage>
</organism>
<protein>
    <submittedName>
        <fullName evidence="7">8-oxo-dGTP pyrophosphatase MutT (NUDIX family)</fullName>
    </submittedName>
</protein>
<keyword evidence="4" id="KW-0460">Magnesium</keyword>
<comment type="similarity">
    <text evidence="2 5">Belongs to the Nudix hydrolase family.</text>
</comment>
<keyword evidence="3 5" id="KW-0378">Hydrolase</keyword>
<dbReference type="Proteomes" id="UP001139648">
    <property type="component" value="Unassembled WGS sequence"/>
</dbReference>
<reference evidence="7" key="1">
    <citation type="submission" date="2022-06" db="EMBL/GenBank/DDBJ databases">
        <title>Sequencing the genomes of 1000 actinobacteria strains.</title>
        <authorList>
            <person name="Klenk H.-P."/>
        </authorList>
    </citation>
    <scope>NUCLEOTIDE SEQUENCE</scope>
    <source>
        <strain evidence="7">DSM 46694</strain>
    </source>
</reference>
<dbReference type="AlphaFoldDB" id="A0A9X2GWK9"/>
<dbReference type="CDD" id="cd04678">
    <property type="entry name" value="NUDIX_MTH2_Nudt15"/>
    <property type="match status" value="1"/>
</dbReference>
<feature type="domain" description="Nudix hydrolase" evidence="6">
    <location>
        <begin position="4"/>
        <end position="132"/>
    </location>
</feature>
<dbReference type="InterPro" id="IPR000086">
    <property type="entry name" value="NUDIX_hydrolase_dom"/>
</dbReference>
<dbReference type="PANTHER" id="PTHR43046:SF12">
    <property type="entry name" value="GDP-MANNOSE MANNOSYL HYDROLASE"/>
    <property type="match status" value="1"/>
</dbReference>